<comment type="similarity">
    <text evidence="1">Belongs to the TSC-22/Dip/Bun family.</text>
</comment>
<dbReference type="InterPro" id="IPR047862">
    <property type="entry name" value="TSC22/BUN_CS"/>
</dbReference>
<evidence type="ECO:0000256" key="2">
    <source>
        <dbReference type="SAM" id="Coils"/>
    </source>
</evidence>
<reference evidence="4" key="3">
    <citation type="submission" date="2025-09" db="UniProtKB">
        <authorList>
            <consortium name="Ensembl"/>
        </authorList>
    </citation>
    <scope>IDENTIFICATION</scope>
</reference>
<dbReference type="GO" id="GO:0006357">
    <property type="term" value="P:regulation of transcription by RNA polymerase II"/>
    <property type="evidence" value="ECO:0007669"/>
    <property type="project" value="InterPro"/>
</dbReference>
<dbReference type="PANTHER" id="PTHR46894:SF2">
    <property type="entry name" value="TSC22 DOMAIN FAMILY MEMBER 4"/>
    <property type="match status" value="1"/>
</dbReference>
<evidence type="ECO:0000256" key="1">
    <source>
        <dbReference type="ARBA" id="ARBA00007908"/>
    </source>
</evidence>
<dbReference type="PANTHER" id="PTHR46894">
    <property type="entry name" value="TSC22 DOMAIN FAMILY PROTEIN 2"/>
    <property type="match status" value="1"/>
</dbReference>
<feature type="region of interest" description="Disordered" evidence="3">
    <location>
        <begin position="19"/>
        <end position="80"/>
    </location>
</feature>
<feature type="compositionally biased region" description="Acidic residues" evidence="3">
    <location>
        <begin position="29"/>
        <end position="38"/>
    </location>
</feature>
<dbReference type="FunFam" id="1.20.5.490:FF:000002">
    <property type="entry name" value="TSC22 domain family, member 1"/>
    <property type="match status" value="1"/>
</dbReference>
<feature type="region of interest" description="Disordered" evidence="3">
    <location>
        <begin position="495"/>
        <end position="521"/>
    </location>
</feature>
<feature type="compositionally biased region" description="Basic and acidic residues" evidence="3">
    <location>
        <begin position="51"/>
        <end position="71"/>
    </location>
</feature>
<keyword evidence="2" id="KW-0175">Coiled coil</keyword>
<dbReference type="AlphaFoldDB" id="A0AAY5L462"/>
<sequence>MSKMPAKKKSCFQITSVTQAQVAANSATDDTESLDDPDESRTEDVSSEIFDVSRADYEPEVCERSSSEETLNHVGEQEASSVMAPPLSIPQVGQLDAMSGPSNGGFSIRKVGVAGSPSVSQQTPGTGLPGSLPPITQSGLLQQPTTTASVGDINVLVSVSQPAVATATPTSTTSTTSCSSRFRVIKLDHSTGEPFRKGRWTCTEFYERDSEGNSVVTRTTENIRPAHTFDPSADRDSGLGFTGGSVVTPAALSGQGLDFTADALDPLEQQQLLPPIYSAFPLHVGTATPSTFPTHKPMVAPAQQPLRGSVLPNAHLLPVGLNSLPQSGLHKQKSPGLPQAAQTQPLAYPTQQQLPLGHHLPNHPPGLAQNQTDYYQQQPPGMGAVVVSAGQTLPVAGLYPCQGSAPVMTPATGAPVPGEVGGACPLPVTHPAPDLTVGGLGGVAVSVLLGGGSALQQSSGQYAPQPPGLHAVPPSAQNVPTTVMAVPTTVPSASSMAAPTAMPNPAASMLPGQPGPAARNGGGQQVLPVTGFGHAEEGAGKPEGLAPAQSPAVPEKNLKVPETLQLANNPSVSSLFGIPIPVDGDEDSASGASVVAIDNKIEQAMDLVKSHLMYAVREEVEVLKEQIKELFERNSMLERENAVLKSLANSDQLSQLSVRPAATNPSSGTPPHIRRINKTLALLCVRACCLTFPVLMQSSSIKRQNKIHLKRREREHGGVVPTGHHALAGTGLNAGWEPLDLMPPPPGC</sequence>
<organism evidence="4 5">
    <name type="scientific">Esox lucius</name>
    <name type="common">Northern pike</name>
    <dbReference type="NCBI Taxonomy" id="8010"/>
    <lineage>
        <taxon>Eukaryota</taxon>
        <taxon>Metazoa</taxon>
        <taxon>Chordata</taxon>
        <taxon>Craniata</taxon>
        <taxon>Vertebrata</taxon>
        <taxon>Euteleostomi</taxon>
        <taxon>Actinopterygii</taxon>
        <taxon>Neopterygii</taxon>
        <taxon>Teleostei</taxon>
        <taxon>Protacanthopterygii</taxon>
        <taxon>Esociformes</taxon>
        <taxon>Esocidae</taxon>
        <taxon>Esox</taxon>
    </lineage>
</organism>
<evidence type="ECO:0000313" key="4">
    <source>
        <dbReference type="Ensembl" id="ENSELUP00000095826.1"/>
    </source>
</evidence>
<dbReference type="Proteomes" id="UP000265140">
    <property type="component" value="Chromosome 3"/>
</dbReference>
<dbReference type="CDD" id="cd21939">
    <property type="entry name" value="ZIP_TSC22D2"/>
    <property type="match status" value="1"/>
</dbReference>
<gene>
    <name evidence="4" type="primary">TSC22D2</name>
</gene>
<keyword evidence="5" id="KW-1185">Reference proteome</keyword>
<proteinExistence type="inferred from homology"/>
<dbReference type="GeneTree" id="ENSGT00940000160465"/>
<name>A0AAY5L462_ESOLU</name>
<feature type="compositionally biased region" description="Polar residues" evidence="3">
    <location>
        <begin position="19"/>
        <end position="28"/>
    </location>
</feature>
<evidence type="ECO:0000256" key="3">
    <source>
        <dbReference type="SAM" id="MobiDB-lite"/>
    </source>
</evidence>
<dbReference type="InterPro" id="IPR053049">
    <property type="entry name" value="TSC22_domain_protein_2"/>
</dbReference>
<evidence type="ECO:0008006" key="6">
    <source>
        <dbReference type="Google" id="ProtNLM"/>
    </source>
</evidence>
<evidence type="ECO:0000313" key="5">
    <source>
        <dbReference type="Proteomes" id="UP000265140"/>
    </source>
</evidence>
<dbReference type="Pfam" id="PF01166">
    <property type="entry name" value="TSC22"/>
    <property type="match status" value="1"/>
</dbReference>
<dbReference type="Ensembl" id="ENSELUT00000106893.1">
    <property type="protein sequence ID" value="ENSELUP00000095826.1"/>
    <property type="gene ID" value="ENSELUG00000001032.3"/>
</dbReference>
<feature type="coiled-coil region" evidence="2">
    <location>
        <begin position="613"/>
        <end position="647"/>
    </location>
</feature>
<reference evidence="4" key="2">
    <citation type="submission" date="2025-08" db="UniProtKB">
        <authorList>
            <consortium name="Ensembl"/>
        </authorList>
    </citation>
    <scope>IDENTIFICATION</scope>
</reference>
<dbReference type="PROSITE" id="PS01289">
    <property type="entry name" value="TSC22"/>
    <property type="match status" value="1"/>
</dbReference>
<protein>
    <recommendedName>
        <fullName evidence="6">TSC22 domain family member 2</fullName>
    </recommendedName>
</protein>
<dbReference type="Gene3D" id="1.20.5.490">
    <property type="entry name" value="Single helix bin"/>
    <property type="match status" value="1"/>
</dbReference>
<dbReference type="SUPFAM" id="SSF58026">
    <property type="entry name" value="Delta-sleep-inducing peptide immunoreactive peptide"/>
    <property type="match status" value="1"/>
</dbReference>
<dbReference type="InterPro" id="IPR000580">
    <property type="entry name" value="TSC22/Bun"/>
</dbReference>
<feature type="compositionally biased region" description="Low complexity" evidence="3">
    <location>
        <begin position="495"/>
        <end position="509"/>
    </location>
</feature>
<accession>A0AAY5L462</accession>
<reference evidence="4 5" key="1">
    <citation type="submission" date="2020-02" db="EMBL/GenBank/DDBJ databases">
        <title>Esox lucius (northern pike) genome, fEsoLuc1, primary haplotype.</title>
        <authorList>
            <person name="Myers G."/>
            <person name="Karagic N."/>
            <person name="Meyer A."/>
            <person name="Pippel M."/>
            <person name="Reichard M."/>
            <person name="Winkler S."/>
            <person name="Tracey A."/>
            <person name="Sims Y."/>
            <person name="Howe K."/>
            <person name="Rhie A."/>
            <person name="Formenti G."/>
            <person name="Durbin R."/>
            <person name="Fedrigo O."/>
            <person name="Jarvis E.D."/>
        </authorList>
    </citation>
    <scope>NUCLEOTIDE SEQUENCE [LARGE SCALE GENOMIC DNA]</scope>
</reference>